<evidence type="ECO:0000256" key="4">
    <source>
        <dbReference type="ARBA" id="ARBA00022679"/>
    </source>
</evidence>
<evidence type="ECO:0000256" key="2">
    <source>
        <dbReference type="ARBA" id="ARBA00010566"/>
    </source>
</evidence>
<dbReference type="InterPro" id="IPR016143">
    <property type="entry name" value="Citrate_synth-like_sm_a-sub"/>
</dbReference>
<dbReference type="EMBL" id="OBEL01000002">
    <property type="protein sequence ID" value="SNZ18993.1"/>
    <property type="molecule type" value="Genomic_DNA"/>
</dbReference>
<dbReference type="OrthoDB" id="9786046at2"/>
<accession>A0A285PCM1</accession>
<dbReference type="Gene3D" id="1.10.230.10">
    <property type="entry name" value="Cytochrome P450-Terp, domain 2"/>
    <property type="match status" value="1"/>
</dbReference>
<dbReference type="Gene3D" id="1.10.1660.10">
    <property type="match status" value="1"/>
</dbReference>
<organism evidence="6 7">
    <name type="scientific">Cohaesibacter gelatinilyticus</name>
    <dbReference type="NCBI Taxonomy" id="372072"/>
    <lineage>
        <taxon>Bacteria</taxon>
        <taxon>Pseudomonadati</taxon>
        <taxon>Pseudomonadota</taxon>
        <taxon>Alphaproteobacteria</taxon>
        <taxon>Hyphomicrobiales</taxon>
        <taxon>Cohaesibacteraceae</taxon>
    </lineage>
</organism>
<dbReference type="InterPro" id="IPR002020">
    <property type="entry name" value="Citrate_synthase"/>
</dbReference>
<dbReference type="UniPathway" id="UPA00223">
    <property type="reaction ID" value="UER00717"/>
</dbReference>
<dbReference type="Pfam" id="PF12728">
    <property type="entry name" value="HTH_17"/>
    <property type="match status" value="1"/>
</dbReference>
<name>A0A285PCM1_9HYPH</name>
<dbReference type="EC" id="2.3.3.16" evidence="3"/>
<gene>
    <name evidence="6" type="ORF">SAMN06265368_2070</name>
</gene>
<feature type="domain" description="Helix-turn-helix" evidence="5">
    <location>
        <begin position="6"/>
        <end position="52"/>
    </location>
</feature>
<dbReference type="PANTHER" id="PTHR11739">
    <property type="entry name" value="CITRATE SYNTHASE"/>
    <property type="match status" value="1"/>
</dbReference>
<evidence type="ECO:0000313" key="6">
    <source>
        <dbReference type="EMBL" id="SNZ18993.1"/>
    </source>
</evidence>
<dbReference type="PRINTS" id="PR00143">
    <property type="entry name" value="CITRTSNTHASE"/>
</dbReference>
<dbReference type="InterPro" id="IPR009061">
    <property type="entry name" value="DNA-bd_dom_put_sf"/>
</dbReference>
<dbReference type="InterPro" id="IPR016142">
    <property type="entry name" value="Citrate_synth-like_lrg_a-sub"/>
</dbReference>
<keyword evidence="7" id="KW-1185">Reference proteome</keyword>
<dbReference type="Pfam" id="PF00285">
    <property type="entry name" value="Citrate_synt"/>
    <property type="match status" value="1"/>
</dbReference>
<dbReference type="CDD" id="cd06102">
    <property type="entry name" value="citrate_synt_like_2"/>
    <property type="match status" value="1"/>
</dbReference>
<dbReference type="InterPro" id="IPR041657">
    <property type="entry name" value="HTH_17"/>
</dbReference>
<dbReference type="GO" id="GO:0036440">
    <property type="term" value="F:citrate synthase activity"/>
    <property type="evidence" value="ECO:0007669"/>
    <property type="project" value="UniProtKB-EC"/>
</dbReference>
<dbReference type="GO" id="GO:0005975">
    <property type="term" value="P:carbohydrate metabolic process"/>
    <property type="evidence" value="ECO:0007669"/>
    <property type="project" value="TreeGrafter"/>
</dbReference>
<evidence type="ECO:0000256" key="3">
    <source>
        <dbReference type="ARBA" id="ARBA00012972"/>
    </source>
</evidence>
<dbReference type="InterPro" id="IPR036969">
    <property type="entry name" value="Citrate_synthase_sf"/>
</dbReference>
<evidence type="ECO:0000259" key="5">
    <source>
        <dbReference type="Pfam" id="PF12728"/>
    </source>
</evidence>
<evidence type="ECO:0000256" key="1">
    <source>
        <dbReference type="ARBA" id="ARBA00004751"/>
    </source>
</evidence>
<evidence type="ECO:0000313" key="7">
    <source>
        <dbReference type="Proteomes" id="UP000219439"/>
    </source>
</evidence>
<reference evidence="6 7" key="1">
    <citation type="submission" date="2017-09" db="EMBL/GenBank/DDBJ databases">
        <authorList>
            <person name="Ehlers B."/>
            <person name="Leendertz F.H."/>
        </authorList>
    </citation>
    <scope>NUCLEOTIDE SEQUENCE [LARGE SCALE GENOMIC DNA]</scope>
    <source>
        <strain evidence="6 7">DSM 18289</strain>
    </source>
</reference>
<dbReference type="PANTHER" id="PTHR11739:SF4">
    <property type="entry name" value="CITRATE SYNTHASE, PEROXISOMAL"/>
    <property type="match status" value="1"/>
</dbReference>
<sequence length="396" mass="42805">MPDEIMLSAREAAAELGVRVETLYSYVSRGLIRSEPGPGRARLYSASDVRAFRLRDPALRQQAEGGGTEKSEPTIIHSSLTDIDPEFGPLYRGRRATELAGESSLESVATLLWGCDGINPFDDEAPSRPLASAPQALRAVERAMVMLSAWPVVDRSAYAHHPSLLWRHGAALCRLVASELVNMPPSSLPIADVMANAWGIKEESDRQLISAALVLSADHELNSSAYAVRVAASTGAPLHGALVSGLGTFLGPKHGGASVQVEHWLDGLPSDLDVAAMMEERLMRADKLPGFGHLLYDQIDPRAVCLLNAIEEAYPDHPRMRLTQELIEEAKRLFGLAPNIDFSLAVLKDILGLPETSGMALFCAGRMVGWIGHAIEQYGSGQHIRPRAVYVGPKAI</sequence>
<comment type="similarity">
    <text evidence="2">Belongs to the citrate synthase family.</text>
</comment>
<protein>
    <recommendedName>
        <fullName evidence="3">citrate synthase (unknown stereospecificity)</fullName>
        <ecNumber evidence="3">2.3.3.16</ecNumber>
    </recommendedName>
</protein>
<comment type="pathway">
    <text evidence="1">Carbohydrate metabolism; tricarboxylic acid cycle; isocitrate from oxaloacetate: step 1/2.</text>
</comment>
<dbReference type="RefSeq" id="WP_097153382.1">
    <property type="nucleotide sequence ID" value="NZ_OBEL01000002.1"/>
</dbReference>
<dbReference type="GO" id="GO:0005829">
    <property type="term" value="C:cytosol"/>
    <property type="evidence" value="ECO:0007669"/>
    <property type="project" value="TreeGrafter"/>
</dbReference>
<keyword evidence="4" id="KW-0808">Transferase</keyword>
<dbReference type="Proteomes" id="UP000219439">
    <property type="component" value="Unassembled WGS sequence"/>
</dbReference>
<dbReference type="SUPFAM" id="SSF46955">
    <property type="entry name" value="Putative DNA-binding domain"/>
    <property type="match status" value="1"/>
</dbReference>
<proteinExistence type="inferred from homology"/>
<dbReference type="GO" id="GO:0006099">
    <property type="term" value="P:tricarboxylic acid cycle"/>
    <property type="evidence" value="ECO:0007669"/>
    <property type="project" value="UniProtKB-UniPathway"/>
</dbReference>
<dbReference type="SUPFAM" id="SSF48256">
    <property type="entry name" value="Citrate synthase"/>
    <property type="match status" value="1"/>
</dbReference>
<dbReference type="Gene3D" id="1.10.580.10">
    <property type="entry name" value="Citrate Synthase, domain 1"/>
    <property type="match status" value="2"/>
</dbReference>
<dbReference type="AlphaFoldDB" id="A0A285PCM1"/>